<proteinExistence type="predicted"/>
<name>A0A392MC23_9FABA</name>
<dbReference type="Proteomes" id="UP000265520">
    <property type="component" value="Unassembled WGS sequence"/>
</dbReference>
<reference evidence="1 2" key="1">
    <citation type="journal article" date="2018" name="Front. Plant Sci.">
        <title>Red Clover (Trifolium pratense) and Zigzag Clover (T. medium) - A Picture of Genomic Similarities and Differences.</title>
        <authorList>
            <person name="Dluhosova J."/>
            <person name="Istvanek J."/>
            <person name="Nedelnik J."/>
            <person name="Repkova J."/>
        </authorList>
    </citation>
    <scope>NUCLEOTIDE SEQUENCE [LARGE SCALE GENOMIC DNA]</scope>
    <source>
        <strain evidence="2">cv. 10/8</strain>
        <tissue evidence="1">Leaf</tissue>
    </source>
</reference>
<accession>A0A392MC23</accession>
<dbReference type="EMBL" id="LXQA010007743">
    <property type="protein sequence ID" value="MCH84996.1"/>
    <property type="molecule type" value="Genomic_DNA"/>
</dbReference>
<evidence type="ECO:0000313" key="1">
    <source>
        <dbReference type="EMBL" id="MCH84996.1"/>
    </source>
</evidence>
<dbReference type="AlphaFoldDB" id="A0A392MC23"/>
<organism evidence="1 2">
    <name type="scientific">Trifolium medium</name>
    <dbReference type="NCBI Taxonomy" id="97028"/>
    <lineage>
        <taxon>Eukaryota</taxon>
        <taxon>Viridiplantae</taxon>
        <taxon>Streptophyta</taxon>
        <taxon>Embryophyta</taxon>
        <taxon>Tracheophyta</taxon>
        <taxon>Spermatophyta</taxon>
        <taxon>Magnoliopsida</taxon>
        <taxon>eudicotyledons</taxon>
        <taxon>Gunneridae</taxon>
        <taxon>Pentapetalae</taxon>
        <taxon>rosids</taxon>
        <taxon>fabids</taxon>
        <taxon>Fabales</taxon>
        <taxon>Fabaceae</taxon>
        <taxon>Papilionoideae</taxon>
        <taxon>50 kb inversion clade</taxon>
        <taxon>NPAAA clade</taxon>
        <taxon>Hologalegina</taxon>
        <taxon>IRL clade</taxon>
        <taxon>Trifolieae</taxon>
        <taxon>Trifolium</taxon>
    </lineage>
</organism>
<evidence type="ECO:0000313" key="2">
    <source>
        <dbReference type="Proteomes" id="UP000265520"/>
    </source>
</evidence>
<feature type="non-terminal residue" evidence="1">
    <location>
        <position position="1"/>
    </location>
</feature>
<sequence>VLSDGRMTMLNGPCVPVEQ</sequence>
<comment type="caution">
    <text evidence="1">The sequence shown here is derived from an EMBL/GenBank/DDBJ whole genome shotgun (WGS) entry which is preliminary data.</text>
</comment>
<protein>
    <submittedName>
        <fullName evidence="1">Uncharacterized protein</fullName>
    </submittedName>
</protein>
<keyword evidence="2" id="KW-1185">Reference proteome</keyword>
<gene>
    <name evidence="1" type="ORF">A2U01_0005835</name>
</gene>